<dbReference type="EMBL" id="PHFW01000003">
    <property type="protein sequence ID" value="PQM26738.1"/>
    <property type="molecule type" value="Genomic_DNA"/>
</dbReference>
<name>A0A2S8B349_9SPHN</name>
<gene>
    <name evidence="1" type="ORF">CVO77_17195</name>
</gene>
<dbReference type="AlphaFoldDB" id="A0A2S8B349"/>
<organism evidence="1 2">
    <name type="scientific">Sphingopyxis lindanitolerans</name>
    <dbReference type="NCBI Taxonomy" id="2054227"/>
    <lineage>
        <taxon>Bacteria</taxon>
        <taxon>Pseudomonadati</taxon>
        <taxon>Pseudomonadota</taxon>
        <taxon>Alphaproteobacteria</taxon>
        <taxon>Sphingomonadales</taxon>
        <taxon>Sphingomonadaceae</taxon>
        <taxon>Sphingopyxis</taxon>
    </lineage>
</organism>
<protein>
    <submittedName>
        <fullName evidence="1">HEXXH motif domain-containing protein</fullName>
    </submittedName>
</protein>
<dbReference type="NCBIfam" id="TIGR04267">
    <property type="entry name" value="mod_HExxH"/>
    <property type="match status" value="1"/>
</dbReference>
<proteinExistence type="predicted"/>
<reference evidence="2" key="1">
    <citation type="submission" date="2017-11" db="EMBL/GenBank/DDBJ databases">
        <title>The complete genome sequence of Sphingopyxis pomeranensis sp. nov. strain WS5A3p.</title>
        <authorList>
            <person name="Kaminski M.A."/>
        </authorList>
    </citation>
    <scope>NUCLEOTIDE SEQUENCE [LARGE SCALE GENOMIC DNA]</scope>
    <source>
        <strain evidence="2">WS5A3p</strain>
    </source>
</reference>
<dbReference type="InterPro" id="IPR026337">
    <property type="entry name" value="AKG_HExxH"/>
</dbReference>
<accession>A0A2S8B349</accession>
<comment type="caution">
    <text evidence="1">The sequence shown here is derived from an EMBL/GenBank/DDBJ whole genome shotgun (WGS) entry which is preliminary data.</text>
</comment>
<dbReference type="Proteomes" id="UP000238954">
    <property type="component" value="Chromosome"/>
</dbReference>
<keyword evidence="2" id="KW-1185">Reference proteome</keyword>
<evidence type="ECO:0000313" key="1">
    <source>
        <dbReference type="EMBL" id="PQM26738.1"/>
    </source>
</evidence>
<sequence>MRYRACMAANAIPSSIPFMPFPLHRPSSRPASWQPGLAANLAVSFERSHAARLATGYSTASWLGLATSDGPATVPILQHSAQFELLTGPARQRYEGLALVLAETLPGEVEAALFREAVQLLRHGDQLRDAVRVLVRSVHALVPCGEGFDTSHSDPDVPFSVFLSIPTGEKHAALRLAESILHEAMHLQLSLFEAGEPLVGESDASGYSPWQGTVRPIGGLVHGLFVFRAIFDWLGTLDSACSDGASTLAYVENRRHEILQEMSCIADLAASPALTPTGARLVTTWLDFS</sequence>
<evidence type="ECO:0000313" key="2">
    <source>
        <dbReference type="Proteomes" id="UP000238954"/>
    </source>
</evidence>